<organism evidence="1">
    <name type="scientific">Rhizophora mucronata</name>
    <name type="common">Asiatic mangrove</name>
    <dbReference type="NCBI Taxonomy" id="61149"/>
    <lineage>
        <taxon>Eukaryota</taxon>
        <taxon>Viridiplantae</taxon>
        <taxon>Streptophyta</taxon>
        <taxon>Embryophyta</taxon>
        <taxon>Tracheophyta</taxon>
        <taxon>Spermatophyta</taxon>
        <taxon>Magnoliopsida</taxon>
        <taxon>eudicotyledons</taxon>
        <taxon>Gunneridae</taxon>
        <taxon>Pentapetalae</taxon>
        <taxon>rosids</taxon>
        <taxon>fabids</taxon>
        <taxon>Malpighiales</taxon>
        <taxon>Rhizophoraceae</taxon>
        <taxon>Rhizophora</taxon>
    </lineage>
</organism>
<name>A0A2P2R509_RHIMU</name>
<evidence type="ECO:0000313" key="1">
    <source>
        <dbReference type="EMBL" id="MBX74237.1"/>
    </source>
</evidence>
<dbReference type="EMBL" id="GGEC01093753">
    <property type="protein sequence ID" value="MBX74237.1"/>
    <property type="molecule type" value="Transcribed_RNA"/>
</dbReference>
<proteinExistence type="predicted"/>
<sequence>MKRYLSAQGSYTMRSVEESNVCNLTFLFIRTQFLQLEHATYMS</sequence>
<dbReference type="AlphaFoldDB" id="A0A2P2R509"/>
<accession>A0A2P2R509</accession>
<protein>
    <submittedName>
        <fullName evidence="1">Uncharacterized protein</fullName>
    </submittedName>
</protein>
<reference evidence="1" key="1">
    <citation type="submission" date="2018-02" db="EMBL/GenBank/DDBJ databases">
        <title>Rhizophora mucronata_Transcriptome.</title>
        <authorList>
            <person name="Meera S.P."/>
            <person name="Sreeshan A."/>
            <person name="Augustine A."/>
        </authorList>
    </citation>
    <scope>NUCLEOTIDE SEQUENCE</scope>
    <source>
        <tissue evidence="1">Leaf</tissue>
    </source>
</reference>